<dbReference type="Proteomes" id="UP000701801">
    <property type="component" value="Unassembled WGS sequence"/>
</dbReference>
<dbReference type="PANTHER" id="PTHR37542:SF1">
    <property type="entry name" value="PRION-INHIBITION AND PROPAGATION HELO DOMAIN-CONTAINING PROTEIN"/>
    <property type="match status" value="1"/>
</dbReference>
<keyword evidence="2" id="KW-1185">Reference proteome</keyword>
<dbReference type="OrthoDB" id="1911848at2759"/>
<reference evidence="1" key="1">
    <citation type="submission" date="2021-07" db="EMBL/GenBank/DDBJ databases">
        <authorList>
            <person name="Durling M."/>
        </authorList>
    </citation>
    <scope>NUCLEOTIDE SEQUENCE</scope>
</reference>
<name>A0A9N9PQ20_9HELO</name>
<accession>A0A9N9PQ20</accession>
<gene>
    <name evidence="1" type="ORF">HYALB_00001616</name>
</gene>
<comment type="caution">
    <text evidence="1">The sequence shown here is derived from an EMBL/GenBank/DDBJ whole genome shotgun (WGS) entry which is preliminary data.</text>
</comment>
<dbReference type="EMBL" id="CAJVRM010000002">
    <property type="protein sequence ID" value="CAG8970828.1"/>
    <property type="molecule type" value="Genomic_DNA"/>
</dbReference>
<organism evidence="1 2">
    <name type="scientific">Hymenoscyphus albidus</name>
    <dbReference type="NCBI Taxonomy" id="595503"/>
    <lineage>
        <taxon>Eukaryota</taxon>
        <taxon>Fungi</taxon>
        <taxon>Dikarya</taxon>
        <taxon>Ascomycota</taxon>
        <taxon>Pezizomycotina</taxon>
        <taxon>Leotiomycetes</taxon>
        <taxon>Helotiales</taxon>
        <taxon>Helotiaceae</taxon>
        <taxon>Hymenoscyphus</taxon>
    </lineage>
</organism>
<protein>
    <submittedName>
        <fullName evidence="1">Uncharacterized protein</fullName>
    </submittedName>
</protein>
<evidence type="ECO:0000313" key="1">
    <source>
        <dbReference type="EMBL" id="CAG8970828.1"/>
    </source>
</evidence>
<dbReference type="AlphaFoldDB" id="A0A9N9PQ20"/>
<evidence type="ECO:0000313" key="2">
    <source>
        <dbReference type="Proteomes" id="UP000701801"/>
    </source>
</evidence>
<proteinExistence type="predicted"/>
<dbReference type="PANTHER" id="PTHR37542">
    <property type="entry name" value="HELO DOMAIN-CONTAINING PROTEIN-RELATED"/>
    <property type="match status" value="1"/>
</dbReference>
<sequence>MSSDSYTRTFARKTYSCSRTQGKNHCQLGDETIERNLYRHPSRQGAIPADEFIMQHDIYNLGVCLLEIGLWESFVTYDSNDSNATLSSMFGFPSTISKEEMMTSSYHLPKIIFSHSREVHFASLWEPSTKTE</sequence>